<gene>
    <name evidence="1" type="ORF">M9H77_19065</name>
</gene>
<organism evidence="1 2">
    <name type="scientific">Catharanthus roseus</name>
    <name type="common">Madagascar periwinkle</name>
    <name type="synonym">Vinca rosea</name>
    <dbReference type="NCBI Taxonomy" id="4058"/>
    <lineage>
        <taxon>Eukaryota</taxon>
        <taxon>Viridiplantae</taxon>
        <taxon>Streptophyta</taxon>
        <taxon>Embryophyta</taxon>
        <taxon>Tracheophyta</taxon>
        <taxon>Spermatophyta</taxon>
        <taxon>Magnoliopsida</taxon>
        <taxon>eudicotyledons</taxon>
        <taxon>Gunneridae</taxon>
        <taxon>Pentapetalae</taxon>
        <taxon>asterids</taxon>
        <taxon>lamiids</taxon>
        <taxon>Gentianales</taxon>
        <taxon>Apocynaceae</taxon>
        <taxon>Rauvolfioideae</taxon>
        <taxon>Vinceae</taxon>
        <taxon>Catharanthinae</taxon>
        <taxon>Catharanthus</taxon>
    </lineage>
</organism>
<comment type="caution">
    <text evidence="1">The sequence shown here is derived from an EMBL/GenBank/DDBJ whole genome shotgun (WGS) entry which is preliminary data.</text>
</comment>
<proteinExistence type="predicted"/>
<evidence type="ECO:0000313" key="2">
    <source>
        <dbReference type="Proteomes" id="UP001060085"/>
    </source>
</evidence>
<sequence>MSNKLEDIKEDSELNWLPATCPPPETPTESMEFLARSWSLSAMELSRALIHNNGGANNHVDKEKLASVISKENKTQPVPTLDSPPVSPRGSDESTKEMFLLHQALNPEIIYNQQLLKNGLYRNMVRGKTMGRWMKDQKERKKQEIRTQNAQLHAAVSVAGVAAAVAAVAASSVTSPEKEKNTKQHKKSSKMSTAIASAAALVASHCIEIAEDTGADHEQILSVVNSAINVRTNGDIMTLTAGAATALRAAATLRARMQKGYPVATIALAEERVDSNKESNVLEAVDFVSRGGELLKRTRKGDLHWKLVSINLNADWQVVAKMKSKYMGGTFTKKKKCVIAGVYSDIPAWPGREREESDEQRAYFGIQTAERIIEFECRNKGDKQMWIEGIQHMLQCRVNMI</sequence>
<protein>
    <submittedName>
        <fullName evidence="1">Uncharacterized protein</fullName>
    </submittedName>
</protein>
<reference evidence="2" key="1">
    <citation type="journal article" date="2023" name="Nat. Plants">
        <title>Single-cell RNA sequencing provides a high-resolution roadmap for understanding the multicellular compartmentation of specialized metabolism.</title>
        <authorList>
            <person name="Sun S."/>
            <person name="Shen X."/>
            <person name="Li Y."/>
            <person name="Li Y."/>
            <person name="Wang S."/>
            <person name="Li R."/>
            <person name="Zhang H."/>
            <person name="Shen G."/>
            <person name="Guo B."/>
            <person name="Wei J."/>
            <person name="Xu J."/>
            <person name="St-Pierre B."/>
            <person name="Chen S."/>
            <person name="Sun C."/>
        </authorList>
    </citation>
    <scope>NUCLEOTIDE SEQUENCE [LARGE SCALE GENOMIC DNA]</scope>
</reference>
<accession>A0ACC0B980</accession>
<evidence type="ECO:0000313" key="1">
    <source>
        <dbReference type="EMBL" id="KAI5669212.1"/>
    </source>
</evidence>
<dbReference type="Proteomes" id="UP001060085">
    <property type="component" value="Linkage Group LG04"/>
</dbReference>
<name>A0ACC0B980_CATRO</name>
<dbReference type="EMBL" id="CM044704">
    <property type="protein sequence ID" value="KAI5669212.1"/>
    <property type="molecule type" value="Genomic_DNA"/>
</dbReference>
<keyword evidence="2" id="KW-1185">Reference proteome</keyword>